<accession>H0HNZ6</accession>
<dbReference type="InterPro" id="IPR046885">
    <property type="entry name" value="MnmA-like_C"/>
</dbReference>
<dbReference type="EC" id="2.8.1.-" evidence="2"/>
<dbReference type="RefSeq" id="WP_008835508.1">
    <property type="nucleotide sequence ID" value="NZ_AHAM01000062.1"/>
</dbReference>
<evidence type="ECO:0000313" key="3">
    <source>
        <dbReference type="Proteomes" id="UP000003250"/>
    </source>
</evidence>
<organism evidence="2 3">
    <name type="scientific">Mesorhizobium alhagi CCNWXJ12-2</name>
    <dbReference type="NCBI Taxonomy" id="1107882"/>
    <lineage>
        <taxon>Bacteria</taxon>
        <taxon>Pseudomonadati</taxon>
        <taxon>Pseudomonadota</taxon>
        <taxon>Alphaproteobacteria</taxon>
        <taxon>Hyphomicrobiales</taxon>
        <taxon>Phyllobacteriaceae</taxon>
        <taxon>Allomesorhizobium</taxon>
    </lineage>
</organism>
<dbReference type="Pfam" id="PF20258">
    <property type="entry name" value="tRNA_Me_trans_C"/>
    <property type="match status" value="1"/>
</dbReference>
<feature type="domain" description="tRNA-specific 2-thiouridylase MnmA-like C-terminal" evidence="1">
    <location>
        <begin position="7"/>
        <end position="49"/>
    </location>
</feature>
<keyword evidence="2" id="KW-0808">Transferase</keyword>
<sequence length="75" mass="7822">PPRPAMLHHHGGASWVELADGESGIAPGQACVLYTDDANDARVLGGGFIERSERAAEAEAMLTRLAAKPARIAAE</sequence>
<evidence type="ECO:0000259" key="1">
    <source>
        <dbReference type="Pfam" id="PF20258"/>
    </source>
</evidence>
<dbReference type="AlphaFoldDB" id="H0HNZ6"/>
<dbReference type="PATRIC" id="fig|1107882.3.peg.1837"/>
<proteinExistence type="predicted"/>
<dbReference type="GO" id="GO:0016740">
    <property type="term" value="F:transferase activity"/>
    <property type="evidence" value="ECO:0007669"/>
    <property type="project" value="UniProtKB-KW"/>
</dbReference>
<dbReference type="Gene3D" id="2.40.30.10">
    <property type="entry name" value="Translation factors"/>
    <property type="match status" value="1"/>
</dbReference>
<evidence type="ECO:0000313" key="2">
    <source>
        <dbReference type="EMBL" id="EHK57584.1"/>
    </source>
</evidence>
<keyword evidence="3" id="KW-1185">Reference proteome</keyword>
<feature type="non-terminal residue" evidence="2">
    <location>
        <position position="1"/>
    </location>
</feature>
<gene>
    <name evidence="2" type="primary">mnmA</name>
    <name evidence="2" type="ORF">MAXJ12_09356</name>
</gene>
<protein>
    <submittedName>
        <fullName evidence="2">tRNA-specific 2-thiouridylase MnmA</fullName>
        <ecNumber evidence="2">2.8.1.-</ecNumber>
    </submittedName>
</protein>
<dbReference type="EMBL" id="AHAM01000062">
    <property type="protein sequence ID" value="EHK57584.1"/>
    <property type="molecule type" value="Genomic_DNA"/>
</dbReference>
<dbReference type="Proteomes" id="UP000003250">
    <property type="component" value="Unassembled WGS sequence"/>
</dbReference>
<reference evidence="2 3" key="1">
    <citation type="journal article" date="2012" name="J. Bacteriol.">
        <title>Draft Genome Sequence of Mesorhizobium alhagi CCNWXJ12-2T, a Novel Salt-Resistant Species Isolated from the Desert of Northwestern China.</title>
        <authorList>
            <person name="Zhou M."/>
            <person name="Chen W."/>
            <person name="Chen H."/>
            <person name="Wei G."/>
        </authorList>
    </citation>
    <scope>NUCLEOTIDE SEQUENCE [LARGE SCALE GENOMIC DNA]</scope>
    <source>
        <strain evidence="2 3">CCNWXJ12-2</strain>
    </source>
</reference>
<name>H0HNZ6_9HYPH</name>